<organism evidence="2 3">
    <name type="scientific">Mucilaginibacter gossypii</name>
    <dbReference type="NCBI Taxonomy" id="551996"/>
    <lineage>
        <taxon>Bacteria</taxon>
        <taxon>Pseudomonadati</taxon>
        <taxon>Bacteroidota</taxon>
        <taxon>Sphingobacteriia</taxon>
        <taxon>Sphingobacteriales</taxon>
        <taxon>Sphingobacteriaceae</taxon>
        <taxon>Mucilaginibacter</taxon>
    </lineage>
</organism>
<accession>A0A1G8ABU3</accession>
<feature type="transmembrane region" description="Helical" evidence="1">
    <location>
        <begin position="12"/>
        <end position="29"/>
    </location>
</feature>
<dbReference type="AlphaFoldDB" id="A0A1G8ABU3"/>
<keyword evidence="1" id="KW-1133">Transmembrane helix</keyword>
<evidence type="ECO:0000313" key="2">
    <source>
        <dbReference type="EMBL" id="SDH17800.1"/>
    </source>
</evidence>
<feature type="transmembrane region" description="Helical" evidence="1">
    <location>
        <begin position="41"/>
        <end position="64"/>
    </location>
</feature>
<keyword evidence="3" id="KW-1185">Reference proteome</keyword>
<dbReference type="EMBL" id="FNCG01000007">
    <property type="protein sequence ID" value="SDH17800.1"/>
    <property type="molecule type" value="Genomic_DNA"/>
</dbReference>
<evidence type="ECO:0000313" key="3">
    <source>
        <dbReference type="Proteomes" id="UP000199705"/>
    </source>
</evidence>
<keyword evidence="1" id="KW-0472">Membrane</keyword>
<gene>
    <name evidence="2" type="ORF">SAMN05192573_107137</name>
</gene>
<proteinExistence type="predicted"/>
<dbReference type="STRING" id="551996.SAMN05192573_107137"/>
<sequence length="66" mass="6987">MIIKRQLLPGAKTLALIEGAGLAFLLLYLRSPPKIKGSFVLIKGSFFIPVTIGGIVLTVCSSGIPF</sequence>
<keyword evidence="1" id="KW-0812">Transmembrane</keyword>
<evidence type="ECO:0000256" key="1">
    <source>
        <dbReference type="SAM" id="Phobius"/>
    </source>
</evidence>
<reference evidence="3" key="1">
    <citation type="submission" date="2016-10" db="EMBL/GenBank/DDBJ databases">
        <authorList>
            <person name="Varghese N."/>
            <person name="Submissions S."/>
        </authorList>
    </citation>
    <scope>NUCLEOTIDE SEQUENCE [LARGE SCALE GENOMIC DNA]</scope>
    <source>
        <strain evidence="3">Gh-67</strain>
    </source>
</reference>
<dbReference type="Proteomes" id="UP000199705">
    <property type="component" value="Unassembled WGS sequence"/>
</dbReference>
<name>A0A1G8ABU3_9SPHI</name>
<protein>
    <submittedName>
        <fullName evidence="2">Uncharacterized protein</fullName>
    </submittedName>
</protein>